<dbReference type="Pfam" id="PF10377">
    <property type="entry name" value="ATG11"/>
    <property type="match status" value="1"/>
</dbReference>
<dbReference type="GO" id="GO:0034045">
    <property type="term" value="C:phagophore assembly site membrane"/>
    <property type="evidence" value="ECO:0007669"/>
    <property type="project" value="TreeGrafter"/>
</dbReference>
<dbReference type="InterPro" id="IPR040040">
    <property type="entry name" value="ATG11"/>
</dbReference>
<proteinExistence type="predicted"/>
<dbReference type="Proteomes" id="UP001152320">
    <property type="component" value="Chromosome 11"/>
</dbReference>
<organism evidence="9 10">
    <name type="scientific">Holothuria leucospilota</name>
    <name type="common">Black long sea cucumber</name>
    <name type="synonym">Mertensiothuria leucospilota</name>
    <dbReference type="NCBI Taxonomy" id="206669"/>
    <lineage>
        <taxon>Eukaryota</taxon>
        <taxon>Metazoa</taxon>
        <taxon>Echinodermata</taxon>
        <taxon>Eleutherozoa</taxon>
        <taxon>Echinozoa</taxon>
        <taxon>Holothuroidea</taxon>
        <taxon>Aspidochirotacea</taxon>
        <taxon>Aspidochirotida</taxon>
        <taxon>Holothuriidae</taxon>
        <taxon>Holothuria</taxon>
    </lineage>
</organism>
<feature type="compositionally biased region" description="Low complexity" evidence="6">
    <location>
        <begin position="543"/>
        <end position="557"/>
    </location>
</feature>
<keyword evidence="4 5" id="KW-0175">Coiled coil</keyword>
<evidence type="ECO:0000256" key="4">
    <source>
        <dbReference type="ARBA" id="ARBA00023054"/>
    </source>
</evidence>
<feature type="region of interest" description="Disordered" evidence="6">
    <location>
        <begin position="543"/>
        <end position="595"/>
    </location>
</feature>
<gene>
    <name evidence="9" type="ORF">HOLleu_23494</name>
</gene>
<dbReference type="GO" id="GO:0019901">
    <property type="term" value="F:protein kinase binding"/>
    <property type="evidence" value="ECO:0007669"/>
    <property type="project" value="TreeGrafter"/>
</dbReference>
<dbReference type="Gene3D" id="3.10.20.90">
    <property type="entry name" value="Phosphatidylinositol 3-kinase Catalytic Subunit, Chain A, domain 1"/>
    <property type="match status" value="1"/>
</dbReference>
<dbReference type="InterPro" id="IPR019460">
    <property type="entry name" value="Atg11_C"/>
</dbReference>
<feature type="coiled-coil region" evidence="5">
    <location>
        <begin position="1191"/>
        <end position="1271"/>
    </location>
</feature>
<feature type="coiled-coil region" evidence="5">
    <location>
        <begin position="1119"/>
        <end position="1153"/>
    </location>
</feature>
<dbReference type="Pfam" id="PF04108">
    <property type="entry name" value="ATG17_like"/>
    <property type="match status" value="1"/>
</dbReference>
<keyword evidence="1" id="KW-0813">Transport</keyword>
<dbReference type="CDD" id="cd17060">
    <property type="entry name" value="Ubl_RB1CC1"/>
    <property type="match status" value="1"/>
</dbReference>
<dbReference type="GO" id="GO:0061723">
    <property type="term" value="P:glycophagy"/>
    <property type="evidence" value="ECO:0007669"/>
    <property type="project" value="TreeGrafter"/>
</dbReference>
<evidence type="ECO:0000256" key="5">
    <source>
        <dbReference type="SAM" id="Coils"/>
    </source>
</evidence>
<dbReference type="PANTHER" id="PTHR13222:SF1">
    <property type="entry name" value="RB1-INDUCIBLE COILED-COIL PROTEIN 1"/>
    <property type="match status" value="1"/>
</dbReference>
<evidence type="ECO:0000256" key="1">
    <source>
        <dbReference type="ARBA" id="ARBA00022448"/>
    </source>
</evidence>
<sequence length="1481" mass="170139">MLYVFLVNTGTLLTLDMSLTMESVQKLSIALEKDYQVHRDKQVLMISGGQSLDPKMRVGSYCAGTDTNPIFLFSKEAIEAANPPPSPGVEEADKLRLQVEGLKSMPPSMNAVVSRTQLALQFHDSAKEKLRVCEQLVHDQHLQQQGWMAVIANLEDITSAFRQRSEHFRQNMTEFLTERPVLQMRLSQFTDTLSLLEKVPLLPKLLPTSEEITLMQWISHQDQKSTLMQMGHQCQKAVDQFSDQILEGLDKDCAKCLDAAEKPSMKEIKGLGERLFGLGQLVANAKGILTNQAEMAQGLVQNQTRVTNINDSSVLPDLCVSHQRQLDVMLQKHLQLLEICRMCRVAKDELCKNLHVRLRWVMYIEQQISATHGKMVVYHENLKRLRKRLEIVRQVVTAPELYASSLVEILRRKAYNQQFIEWAGLISSESKTVHDEEISRRKSIASQLQHHFLSSLFPGMEVLPPVFVTNEVAPYEQTMPPITKDDITKLAQQVPELAHLLKVHHNLYYTTSVDGEVCVKPLALQESETQTTVPPAEEPLGHAAAATTAAAPAARETAPSDEDDDDIDIYTAGDESDNKEEKKEEETGKDAVDDFEEVAGELKGDDVYEAPEDGRLLSNESDISETVSSPTNLNEFLSFKPSMDNLCLTSFTNNEPFYSAISTPMEGNVPFLSTRQEDLQANHQDLEGKIESLRKKLGDMELTNSVLASKKTELEKKSQESSAHADKLLRDYEIEQERTRDLRNFLQLLNQTTLKHSNTFRLQLSEVKTDFQKVQADTMEVLKVHYNKLSEMFSVLMEKETVRLQEKFSSVESSHVEEKEHLERELSQSQDISKKLSSDLDALKLTLAEKEALLNDIHQKYESTQKEKETLNEEMQRLEEACQKDLEDYSKKITELENALLQKDKDIAVHKVESQNQLDAFSRESEEKLNRTTSALKMESEMEIQDMEEKLKQKDVEIDEMQRKMEKELADGLHRIENEKVEALASLKREIEREEGEKRETEIKKMQMEHVREFEELEKSRQMQLEDACSKLREEMKEEKEKELEEMREVLRKESSEKIIMLQNESESELERVKKEYEDKVRALEMELAESKRYEATPVDLSTEVMEESIEMKGHVTDSDMLEKECQKHAEEIKELREMLEQQNKHVVEATRREYELKMERIRQSMKPSDMSKLSSAEKQVAFNEAISRIAAEKDMEIRRLKEREDVLLEEQSILQDKLEALLTNNTDLGAEAQDLIKRSREAERNAKYELKEMEETVKGLQQTLSEVRSGSPAELLVSSEDGSLQMPEASSKLHALLSSKEQECISLKKQLQMHMRNTHIGSKSDKITVKDIGIGDLVLITFEESHQNFVVFTFEPTLYFVHSESLHAMGLKQDDAKTKREFTLAKIVDREYCQARKAQNRFRVPLGTKFYRVRSPEIKARISFEQKMVVRKMLRLMKFWEIQKSGLVRCVTHQPSFKGTSAFVVQKICIVGKPWFIGME</sequence>
<reference evidence="9" key="1">
    <citation type="submission" date="2021-10" db="EMBL/GenBank/DDBJ databases">
        <title>Tropical sea cucumber genome reveals ecological adaptation and Cuvierian tubules defense mechanism.</title>
        <authorList>
            <person name="Chen T."/>
        </authorList>
    </citation>
    <scope>NUCLEOTIDE SEQUENCE</scope>
    <source>
        <strain evidence="9">Nanhai2018</strain>
        <tissue evidence="9">Muscle</tissue>
    </source>
</reference>
<dbReference type="GO" id="GO:0000045">
    <property type="term" value="P:autophagosome assembly"/>
    <property type="evidence" value="ECO:0007669"/>
    <property type="project" value="InterPro"/>
</dbReference>
<dbReference type="GO" id="GO:1990316">
    <property type="term" value="C:Atg1/ULK1 kinase complex"/>
    <property type="evidence" value="ECO:0007669"/>
    <property type="project" value="TreeGrafter"/>
</dbReference>
<feature type="coiled-coil region" evidence="5">
    <location>
        <begin position="819"/>
        <end position="906"/>
    </location>
</feature>
<dbReference type="InterPro" id="IPR045326">
    <property type="entry name" value="ATG17-like_dom"/>
</dbReference>
<feature type="coiled-coil region" evidence="5">
    <location>
        <begin position="676"/>
        <end position="703"/>
    </location>
</feature>
<feature type="coiled-coil region" evidence="5">
    <location>
        <begin position="937"/>
        <end position="1094"/>
    </location>
</feature>
<protein>
    <submittedName>
        <fullName evidence="9">RB1-inducible coiled-coil protein 1</fullName>
    </submittedName>
</protein>
<dbReference type="OrthoDB" id="447953at2759"/>
<dbReference type="EMBL" id="JAIZAY010000011">
    <property type="protein sequence ID" value="KAJ8033300.1"/>
    <property type="molecule type" value="Genomic_DNA"/>
</dbReference>
<comment type="caution">
    <text evidence="9">The sequence shown here is derived from an EMBL/GenBank/DDBJ whole genome shotgun (WGS) entry which is preliminary data.</text>
</comment>
<evidence type="ECO:0000256" key="3">
    <source>
        <dbReference type="ARBA" id="ARBA00023006"/>
    </source>
</evidence>
<dbReference type="GO" id="GO:0060090">
    <property type="term" value="F:molecular adaptor activity"/>
    <property type="evidence" value="ECO:0007669"/>
    <property type="project" value="TreeGrafter"/>
</dbReference>
<evidence type="ECO:0000256" key="2">
    <source>
        <dbReference type="ARBA" id="ARBA00022927"/>
    </source>
</evidence>
<evidence type="ECO:0000259" key="7">
    <source>
        <dbReference type="Pfam" id="PF04108"/>
    </source>
</evidence>
<feature type="domain" description="Autophagy-related protein 11 C-terminal" evidence="8">
    <location>
        <begin position="1313"/>
        <end position="1415"/>
    </location>
</feature>
<dbReference type="GO" id="GO:0061709">
    <property type="term" value="P:reticulophagy"/>
    <property type="evidence" value="ECO:0007669"/>
    <property type="project" value="TreeGrafter"/>
</dbReference>
<dbReference type="GO" id="GO:0015031">
    <property type="term" value="P:protein transport"/>
    <property type="evidence" value="ECO:0007669"/>
    <property type="project" value="UniProtKB-KW"/>
</dbReference>
<feature type="compositionally biased region" description="Acidic residues" evidence="6">
    <location>
        <begin position="559"/>
        <end position="578"/>
    </location>
</feature>
<dbReference type="PANTHER" id="PTHR13222">
    <property type="entry name" value="RB1-INDUCIBLE COILED-COIL"/>
    <property type="match status" value="1"/>
</dbReference>
<dbReference type="GO" id="GO:0000422">
    <property type="term" value="P:autophagy of mitochondrion"/>
    <property type="evidence" value="ECO:0007669"/>
    <property type="project" value="TreeGrafter"/>
</dbReference>
<evidence type="ECO:0000313" key="9">
    <source>
        <dbReference type="EMBL" id="KAJ8033300.1"/>
    </source>
</evidence>
<name>A0A9Q1H5L4_HOLLE</name>
<keyword evidence="2" id="KW-0653">Protein transport</keyword>
<keyword evidence="10" id="KW-1185">Reference proteome</keyword>
<dbReference type="GO" id="GO:0034727">
    <property type="term" value="P:piecemeal microautophagy of the nucleus"/>
    <property type="evidence" value="ECO:0007669"/>
    <property type="project" value="TreeGrafter"/>
</dbReference>
<keyword evidence="3" id="KW-0072">Autophagy</keyword>
<evidence type="ECO:0000313" key="10">
    <source>
        <dbReference type="Proteomes" id="UP001152320"/>
    </source>
</evidence>
<evidence type="ECO:0000256" key="6">
    <source>
        <dbReference type="SAM" id="MobiDB-lite"/>
    </source>
</evidence>
<feature type="compositionally biased region" description="Basic and acidic residues" evidence="6">
    <location>
        <begin position="579"/>
        <end position="592"/>
    </location>
</feature>
<accession>A0A9Q1H5L4</accession>
<feature type="domain" description="Autophagy protein ATG17-like" evidence="7">
    <location>
        <begin position="118"/>
        <end position="443"/>
    </location>
</feature>
<evidence type="ECO:0000259" key="8">
    <source>
        <dbReference type="Pfam" id="PF10377"/>
    </source>
</evidence>
<dbReference type="GO" id="GO:0034517">
    <property type="term" value="P:ribophagy"/>
    <property type="evidence" value="ECO:0007669"/>
    <property type="project" value="TreeGrafter"/>
</dbReference>